<dbReference type="EMBL" id="JARVCO010000010">
    <property type="protein sequence ID" value="MDZ8118525.1"/>
    <property type="molecule type" value="Genomic_DNA"/>
</dbReference>
<accession>A0ABU5MWD3</accession>
<evidence type="ECO:0008006" key="3">
    <source>
        <dbReference type="Google" id="ProtNLM"/>
    </source>
</evidence>
<keyword evidence="2" id="KW-1185">Reference proteome</keyword>
<dbReference type="SUPFAM" id="SSF55729">
    <property type="entry name" value="Acyl-CoA N-acyltransferases (Nat)"/>
    <property type="match status" value="1"/>
</dbReference>
<dbReference type="Gene3D" id="3.40.630.30">
    <property type="match status" value="1"/>
</dbReference>
<dbReference type="InterPro" id="IPR016181">
    <property type="entry name" value="Acyl_CoA_acyltransferase"/>
</dbReference>
<organism evidence="1 2">
    <name type="scientific">Pontiella agarivorans</name>
    <dbReference type="NCBI Taxonomy" id="3038953"/>
    <lineage>
        <taxon>Bacteria</taxon>
        <taxon>Pseudomonadati</taxon>
        <taxon>Kiritimatiellota</taxon>
        <taxon>Kiritimatiellia</taxon>
        <taxon>Kiritimatiellales</taxon>
        <taxon>Pontiellaceae</taxon>
        <taxon>Pontiella</taxon>
    </lineage>
</organism>
<protein>
    <recommendedName>
        <fullName evidence="3">BioF2-like acetyltransferase domain-containing protein</fullName>
    </recommendedName>
</protein>
<evidence type="ECO:0000313" key="2">
    <source>
        <dbReference type="Proteomes" id="UP001290861"/>
    </source>
</evidence>
<gene>
    <name evidence="1" type="ORF">P9H32_07780</name>
</gene>
<sequence length="392" mass="45446">MRVVGFIRLYGEHFPVAMKMIFDPRCRITLIDGITRREKMPVKVLYIGRYYNGEYIEKAIFDRFETVIEKRTTLFSARRHAEKLRAQADLLLCDIGWPYHGLINRNGSFLELPDWVNMSIFLEETWEETKQLFHKTIRRQDLRYIRIEGYRSETTSDPKEVADFYDRMYLPFMRSKHGGSMVKARKGHFVRRGRKGALLKILKDDKMLAGGIVFEEDDALFFLWIGLAPECFEHPPRALISAVYYFGIQYAQEMGCEVVDFTGTRAFMGDGTFRFKRKWGAGLSDTFSPSSILFKPENGNETAARFCQEFPMLARRRNGPEWLFLSLDQPVDEKRLKSYYKEFECDGISRLSVIDASGQAADLSAVDLESLNARVAVASLKNFADHYRKNAP</sequence>
<reference evidence="1 2" key="1">
    <citation type="journal article" date="2024" name="Appl. Environ. Microbiol.">
        <title>Pontiella agarivorans sp. nov., a novel marine anaerobic bacterium capable of degrading macroalgal polysaccharides and fixing nitrogen.</title>
        <authorList>
            <person name="Liu N."/>
            <person name="Kivenson V."/>
            <person name="Peng X."/>
            <person name="Cui Z."/>
            <person name="Lankiewicz T.S."/>
            <person name="Gosselin K.M."/>
            <person name="English C.J."/>
            <person name="Blair E.M."/>
            <person name="O'Malley M.A."/>
            <person name="Valentine D.L."/>
        </authorList>
    </citation>
    <scope>NUCLEOTIDE SEQUENCE [LARGE SCALE GENOMIC DNA]</scope>
    <source>
        <strain evidence="1 2">NLcol2</strain>
    </source>
</reference>
<evidence type="ECO:0000313" key="1">
    <source>
        <dbReference type="EMBL" id="MDZ8118525.1"/>
    </source>
</evidence>
<proteinExistence type="predicted"/>
<dbReference type="RefSeq" id="WP_322608324.1">
    <property type="nucleotide sequence ID" value="NZ_JARVCO010000010.1"/>
</dbReference>
<dbReference type="Proteomes" id="UP001290861">
    <property type="component" value="Unassembled WGS sequence"/>
</dbReference>
<name>A0ABU5MWD3_9BACT</name>
<comment type="caution">
    <text evidence="1">The sequence shown here is derived from an EMBL/GenBank/DDBJ whole genome shotgun (WGS) entry which is preliminary data.</text>
</comment>